<accession>A0ABZ1YPB8</accession>
<protein>
    <submittedName>
        <fullName evidence="2">DoxX family protein</fullName>
    </submittedName>
</protein>
<name>A0ABZ1YPB8_9NOCA</name>
<organism evidence="2 3">
    <name type="scientific">Nocardia vinacea</name>
    <dbReference type="NCBI Taxonomy" id="96468"/>
    <lineage>
        <taxon>Bacteria</taxon>
        <taxon>Bacillati</taxon>
        <taxon>Actinomycetota</taxon>
        <taxon>Actinomycetes</taxon>
        <taxon>Mycobacteriales</taxon>
        <taxon>Nocardiaceae</taxon>
        <taxon>Nocardia</taxon>
    </lineage>
</organism>
<gene>
    <name evidence="2" type="ORF">OG563_33745</name>
</gene>
<evidence type="ECO:0000256" key="1">
    <source>
        <dbReference type="SAM" id="MobiDB-lite"/>
    </source>
</evidence>
<sequence>MNIALWILQALLAAVFAGAGLVKLTWPLENFAETIGGWVHEVPLRMCGILGVVEIGTQQRDSTDELQTGRPLGDRPRPKKDGTPPVGDVHLRIWLSGVAFDYAATAAAAHNLILDWMRSRWYTIELIRDVIEDRRLPRLPCERLFLEPSAAP</sequence>
<keyword evidence="3" id="KW-1185">Reference proteome</keyword>
<evidence type="ECO:0000313" key="2">
    <source>
        <dbReference type="EMBL" id="WUV44110.1"/>
    </source>
</evidence>
<reference evidence="2" key="1">
    <citation type="submission" date="2022-10" db="EMBL/GenBank/DDBJ databases">
        <title>The complete genomes of actinobacterial strains from the NBC collection.</title>
        <authorList>
            <person name="Joergensen T.S."/>
            <person name="Alvarez Arevalo M."/>
            <person name="Sterndorff E.B."/>
            <person name="Faurdal D."/>
            <person name="Vuksanovic O."/>
            <person name="Mourched A.-S."/>
            <person name="Charusanti P."/>
            <person name="Shaw S."/>
            <person name="Blin K."/>
            <person name="Weber T."/>
        </authorList>
    </citation>
    <scope>NUCLEOTIDE SEQUENCE</scope>
    <source>
        <strain evidence="2">NBC_01482</strain>
    </source>
</reference>
<proteinExistence type="predicted"/>
<dbReference type="EMBL" id="CP109441">
    <property type="protein sequence ID" value="WUV44110.1"/>
    <property type="molecule type" value="Genomic_DNA"/>
</dbReference>
<dbReference type="RefSeq" id="WP_329406918.1">
    <property type="nucleotide sequence ID" value="NZ_CP109441.1"/>
</dbReference>
<dbReference type="Proteomes" id="UP001432062">
    <property type="component" value="Chromosome"/>
</dbReference>
<feature type="region of interest" description="Disordered" evidence="1">
    <location>
        <begin position="60"/>
        <end position="84"/>
    </location>
</feature>
<evidence type="ECO:0000313" key="3">
    <source>
        <dbReference type="Proteomes" id="UP001432062"/>
    </source>
</evidence>
<feature type="compositionally biased region" description="Basic and acidic residues" evidence="1">
    <location>
        <begin position="72"/>
        <end position="82"/>
    </location>
</feature>